<dbReference type="OrthoDB" id="7779280at2"/>
<protein>
    <submittedName>
        <fullName evidence="1">Uncharacterized protein</fullName>
    </submittedName>
</protein>
<proteinExistence type="predicted"/>
<sequence length="901" mass="93793">MTVPSETNRSGPYNGNGVTTAFDYEFRIVDESYLRAIKADAAGVETVLTLTADYAVTGVRAPEGGQVVLTVALPTGQTLTLLPHVPFTQEIDLENQGAYYAETVETGLDLAVMRDQQLQEQINRAVTIPASEDPAQLDGLVHDILRLADSADEIDTVAGIEDDVTTVAGIAAEVVAAGPAATAAAASAVTAWEWAQKDEDVAVNDGVHAPGFSAFNWMRKALGYAASASASAIAAAASAASINLPPVSADTFLQAKPDASGYLTKTAAQVRDILGSPFINSFARTPAADGVTNDVAALVALEATAEEVIRLKNASYFIGTNYTPTKTLRFSSGTKFLVANGVTVDFNLAEPEIHAPKKQRFYLTGTGAIAGLQKSYAGWFAGDNLNTATNSLTLLQKWADSVTIGGELKATLGYYTTDGSAYIECTKGQQVSSDKGASNAKLVFSGTATRGFRFSSQLYGSVKQVRFERQTPNIAPTVGDCILFDSGSQARGVVDQISTDGCYVGVHAVSGWVTSSRQTSTDTRYSAFFIDGTNEIHLAPGCVFAANSSWITMTGITGTFQSGETVTFSGGSGTIFKDASNNYKGVFTATVPTVSQVLTGSTSGATGTLATKVNGHTNGGIRIYGRCHAGVYDGTEVSGGDYPLLIDALSTSNADRSLFHVFNGCLFDSAMITAAAVFKAVGTKFFGCWFSSFLTATGLYLADAVHTVVEGCQWTYVGGRCILVDTGSKDTQISGGLMADINASNTANLPAIQFVSGTTGKVRDVTIGTNLGYGPNNPTRGVQIDAGANGITLDNIDASLCTTPIVDNGTGTIIRNCAGAKTNNQGAGVVNSAASSAVINHGLGFTPAVTDIRITPTTSLATSTLTGFWVSAATATTFTVTVNAAASANWFFGWEARIKNA</sequence>
<reference evidence="1 2" key="1">
    <citation type="submission" date="2018-09" db="EMBL/GenBank/DDBJ databases">
        <title>Mesorhizobium carmichaelinearum sp. nov. isolated from Carmichaelinea spp. root nodules in New Zealand.</title>
        <authorList>
            <person name="De Meyer S.E."/>
        </authorList>
    </citation>
    <scope>NUCLEOTIDE SEQUENCE [LARGE SCALE GENOMIC DNA]</scope>
    <source>
        <strain evidence="1 2">ICMP19557</strain>
    </source>
</reference>
<organism evidence="1 2">
    <name type="scientific">Mesorhizobium waimense</name>
    <dbReference type="NCBI Taxonomy" id="1300307"/>
    <lineage>
        <taxon>Bacteria</taxon>
        <taxon>Pseudomonadati</taxon>
        <taxon>Pseudomonadota</taxon>
        <taxon>Alphaproteobacteria</taxon>
        <taxon>Hyphomicrobiales</taxon>
        <taxon>Phyllobacteriaceae</taxon>
        <taxon>Mesorhizobium</taxon>
    </lineage>
</organism>
<accession>A0A3A5KYU4</accession>
<dbReference type="AlphaFoldDB" id="A0A3A5KYU4"/>
<evidence type="ECO:0000313" key="2">
    <source>
        <dbReference type="Proteomes" id="UP000272706"/>
    </source>
</evidence>
<gene>
    <name evidence="1" type="ORF">D3227_04870</name>
</gene>
<dbReference type="EMBL" id="QZWZ01000002">
    <property type="protein sequence ID" value="RJT42013.1"/>
    <property type="molecule type" value="Genomic_DNA"/>
</dbReference>
<dbReference type="RefSeq" id="WP_120012969.1">
    <property type="nucleotide sequence ID" value="NZ_QZWZ01000002.1"/>
</dbReference>
<dbReference type="Proteomes" id="UP000272706">
    <property type="component" value="Unassembled WGS sequence"/>
</dbReference>
<evidence type="ECO:0000313" key="1">
    <source>
        <dbReference type="EMBL" id="RJT42013.1"/>
    </source>
</evidence>
<comment type="caution">
    <text evidence="1">The sequence shown here is derived from an EMBL/GenBank/DDBJ whole genome shotgun (WGS) entry which is preliminary data.</text>
</comment>
<name>A0A3A5KYU4_9HYPH</name>
<keyword evidence="2" id="KW-1185">Reference proteome</keyword>